<gene>
    <name evidence="2" type="ORF">DARMORV10_A09P28090.1</name>
</gene>
<feature type="transmembrane region" description="Helical" evidence="1">
    <location>
        <begin position="15"/>
        <end position="35"/>
    </location>
</feature>
<keyword evidence="1" id="KW-0472">Membrane</keyword>
<accession>A0A816P329</accession>
<evidence type="ECO:0000313" key="2">
    <source>
        <dbReference type="EMBL" id="CAF2042902.1"/>
    </source>
</evidence>
<evidence type="ECO:0000256" key="1">
    <source>
        <dbReference type="SAM" id="Phobius"/>
    </source>
</evidence>
<organism evidence="2">
    <name type="scientific">Brassica napus</name>
    <name type="common">Rape</name>
    <dbReference type="NCBI Taxonomy" id="3708"/>
    <lineage>
        <taxon>Eukaryota</taxon>
        <taxon>Viridiplantae</taxon>
        <taxon>Streptophyta</taxon>
        <taxon>Embryophyta</taxon>
        <taxon>Tracheophyta</taxon>
        <taxon>Spermatophyta</taxon>
        <taxon>Magnoliopsida</taxon>
        <taxon>eudicotyledons</taxon>
        <taxon>Gunneridae</taxon>
        <taxon>Pentapetalae</taxon>
        <taxon>rosids</taxon>
        <taxon>malvids</taxon>
        <taxon>Brassicales</taxon>
        <taxon>Brassicaceae</taxon>
        <taxon>Brassiceae</taxon>
        <taxon>Brassica</taxon>
    </lineage>
</organism>
<keyword evidence="1" id="KW-1133">Transmembrane helix</keyword>
<protein>
    <submittedName>
        <fullName evidence="2">(rape) hypothetical protein</fullName>
    </submittedName>
</protein>
<reference evidence="2" key="1">
    <citation type="submission" date="2021-01" db="EMBL/GenBank/DDBJ databases">
        <authorList>
            <consortium name="Genoscope - CEA"/>
            <person name="William W."/>
        </authorList>
    </citation>
    <scope>NUCLEOTIDE SEQUENCE</scope>
</reference>
<keyword evidence="1" id="KW-0812">Transmembrane</keyword>
<dbReference type="Proteomes" id="UP001295469">
    <property type="component" value="Chromosome A09"/>
</dbReference>
<name>A0A816P329_BRANA</name>
<dbReference type="AlphaFoldDB" id="A0A816P329"/>
<proteinExistence type="predicted"/>
<sequence length="51" mass="5827">MCIFFSHSDVDLSRLIWILVAVFLWVFGSGAICFCRQLLLFSIGISIVNKF</sequence>
<dbReference type="EMBL" id="HG994363">
    <property type="protein sequence ID" value="CAF2042902.1"/>
    <property type="molecule type" value="Genomic_DNA"/>
</dbReference>